<evidence type="ECO:0000313" key="5">
    <source>
        <dbReference type="EMBL" id="AXY25336.1"/>
    </source>
</evidence>
<dbReference type="SMART" id="SM00345">
    <property type="entry name" value="HTH_GNTR"/>
    <property type="match status" value="1"/>
</dbReference>
<evidence type="ECO:0000259" key="4">
    <source>
        <dbReference type="PROSITE" id="PS50949"/>
    </source>
</evidence>
<dbReference type="SUPFAM" id="SSF46785">
    <property type="entry name" value="Winged helix' DNA-binding domain"/>
    <property type="match status" value="1"/>
</dbReference>
<dbReference type="KEGG" id="abae:CL176_04610"/>
<reference evidence="5 6" key="1">
    <citation type="submission" date="2017-09" db="EMBL/GenBank/DDBJ databases">
        <title>Complete genome sequence of Oxytococcus suis strain ZY16052.</title>
        <authorList>
            <person name="Li F."/>
        </authorList>
    </citation>
    <scope>NUCLEOTIDE SEQUENCE [LARGE SCALE GENOMIC DNA]</scope>
    <source>
        <strain evidence="5 6">ZY16052</strain>
    </source>
</reference>
<keyword evidence="6" id="KW-1185">Reference proteome</keyword>
<dbReference type="Gene3D" id="1.10.10.10">
    <property type="entry name" value="Winged helix-like DNA-binding domain superfamily/Winged helix DNA-binding domain"/>
    <property type="match status" value="1"/>
</dbReference>
<dbReference type="GO" id="GO:0003700">
    <property type="term" value="F:DNA-binding transcription factor activity"/>
    <property type="evidence" value="ECO:0007669"/>
    <property type="project" value="InterPro"/>
</dbReference>
<dbReference type="PANTHER" id="PTHR43537">
    <property type="entry name" value="TRANSCRIPTIONAL REGULATOR, GNTR FAMILY"/>
    <property type="match status" value="1"/>
</dbReference>
<keyword evidence="3" id="KW-0804">Transcription</keyword>
<dbReference type="OrthoDB" id="9781630at2"/>
<proteinExistence type="predicted"/>
<evidence type="ECO:0000256" key="1">
    <source>
        <dbReference type="ARBA" id="ARBA00023015"/>
    </source>
</evidence>
<evidence type="ECO:0000313" key="6">
    <source>
        <dbReference type="Proteomes" id="UP000263232"/>
    </source>
</evidence>
<sequence>MTLTNIIYNQLREKIHEGELTANEQINVSKISSQLNVSRTPVSHATQKLLEEGYLYKDRSRVLVQDLSLIDSANITSVDHLKLLLDFVVNVLHYIDTYKIEVNISQLEVLTDHLDRTLGQGDLDEYFDSQMDLFKYVFELHENPLYVKYGRIAVKELYRHAKEHEDQFNYVHLGEVIVELLNDIIDALKQSDINLAIELIIESKDVFLKNKPYSSV</sequence>
<dbReference type="RefSeq" id="WP_118990249.1">
    <property type="nucleotide sequence ID" value="NZ_CP023434.1"/>
</dbReference>
<feature type="domain" description="HTH gntR-type" evidence="4">
    <location>
        <begin position="1"/>
        <end position="67"/>
    </location>
</feature>
<dbReference type="GO" id="GO:0003677">
    <property type="term" value="F:DNA binding"/>
    <property type="evidence" value="ECO:0007669"/>
    <property type="project" value="UniProtKB-KW"/>
</dbReference>
<keyword evidence="1" id="KW-0805">Transcription regulation</keyword>
<dbReference type="InterPro" id="IPR000524">
    <property type="entry name" value="Tscrpt_reg_HTH_GntR"/>
</dbReference>
<evidence type="ECO:0000256" key="3">
    <source>
        <dbReference type="ARBA" id="ARBA00023163"/>
    </source>
</evidence>
<dbReference type="AlphaFoldDB" id="A0A347WJS9"/>
<dbReference type="PROSITE" id="PS50949">
    <property type="entry name" value="HTH_GNTR"/>
    <property type="match status" value="1"/>
</dbReference>
<gene>
    <name evidence="5" type="ORF">CL176_04610</name>
</gene>
<organism evidence="5 6">
    <name type="scientific">Suicoccus acidiformans</name>
    <dbReference type="NCBI Taxonomy" id="2036206"/>
    <lineage>
        <taxon>Bacteria</taxon>
        <taxon>Bacillati</taxon>
        <taxon>Bacillota</taxon>
        <taxon>Bacilli</taxon>
        <taxon>Lactobacillales</taxon>
        <taxon>Aerococcaceae</taxon>
        <taxon>Suicoccus</taxon>
    </lineage>
</organism>
<dbReference type="Pfam" id="PF00392">
    <property type="entry name" value="GntR"/>
    <property type="match status" value="1"/>
</dbReference>
<dbReference type="InterPro" id="IPR036388">
    <property type="entry name" value="WH-like_DNA-bd_sf"/>
</dbReference>
<dbReference type="PANTHER" id="PTHR43537:SF45">
    <property type="entry name" value="GNTR FAMILY REGULATORY PROTEIN"/>
    <property type="match status" value="1"/>
</dbReference>
<dbReference type="Proteomes" id="UP000263232">
    <property type="component" value="Chromosome"/>
</dbReference>
<accession>A0A347WJS9</accession>
<protein>
    <recommendedName>
        <fullName evidence="4">HTH gntR-type domain-containing protein</fullName>
    </recommendedName>
</protein>
<evidence type="ECO:0000256" key="2">
    <source>
        <dbReference type="ARBA" id="ARBA00023125"/>
    </source>
</evidence>
<dbReference type="InterPro" id="IPR036390">
    <property type="entry name" value="WH_DNA-bd_sf"/>
</dbReference>
<name>A0A347WJS9_9LACT</name>
<keyword evidence="2" id="KW-0238">DNA-binding</keyword>
<dbReference type="EMBL" id="CP023434">
    <property type="protein sequence ID" value="AXY25336.1"/>
    <property type="molecule type" value="Genomic_DNA"/>
</dbReference>